<gene>
    <name evidence="4" type="ORF">GON04_07665</name>
</gene>
<accession>A0A6N8IR42</accession>
<name>A0A6N8IR42_9BURK</name>
<dbReference type="PANTHER" id="PTHR47235:SF1">
    <property type="entry name" value="BLR6548 PROTEIN"/>
    <property type="match status" value="1"/>
</dbReference>
<dbReference type="Pfam" id="PF13458">
    <property type="entry name" value="Peripla_BP_6"/>
    <property type="match status" value="1"/>
</dbReference>
<reference evidence="4 5" key="1">
    <citation type="submission" date="2019-12" db="EMBL/GenBank/DDBJ databases">
        <authorList>
            <person name="Huq M.A."/>
        </authorList>
    </citation>
    <scope>NUCLEOTIDE SEQUENCE [LARGE SCALE GENOMIC DNA]</scope>
    <source>
        <strain evidence="4 5">MAH-25</strain>
    </source>
</reference>
<dbReference type="CDD" id="cd06326">
    <property type="entry name" value="PBP1_ABC_ligand_binding-like"/>
    <property type="match status" value="1"/>
</dbReference>
<dbReference type="PANTHER" id="PTHR47235">
    <property type="entry name" value="BLR6548 PROTEIN"/>
    <property type="match status" value="1"/>
</dbReference>
<dbReference type="EMBL" id="WSEL01000003">
    <property type="protein sequence ID" value="MVQ29318.1"/>
    <property type="molecule type" value="Genomic_DNA"/>
</dbReference>
<dbReference type="Proteomes" id="UP000469385">
    <property type="component" value="Unassembled WGS sequence"/>
</dbReference>
<keyword evidence="5" id="KW-1185">Reference proteome</keyword>
<dbReference type="InterPro" id="IPR028082">
    <property type="entry name" value="Peripla_BP_I"/>
</dbReference>
<evidence type="ECO:0000259" key="3">
    <source>
        <dbReference type="Pfam" id="PF13458"/>
    </source>
</evidence>
<comment type="caution">
    <text evidence="4">The sequence shown here is derived from an EMBL/GenBank/DDBJ whole genome shotgun (WGS) entry which is preliminary data.</text>
</comment>
<evidence type="ECO:0000256" key="1">
    <source>
        <dbReference type="ARBA" id="ARBA00010062"/>
    </source>
</evidence>
<dbReference type="Gene3D" id="3.40.50.2300">
    <property type="match status" value="2"/>
</dbReference>
<proteinExistence type="inferred from homology"/>
<comment type="similarity">
    <text evidence="1">Belongs to the leucine-binding protein family.</text>
</comment>
<dbReference type="AlphaFoldDB" id="A0A6N8IR42"/>
<feature type="domain" description="Leucine-binding protein" evidence="3">
    <location>
        <begin position="199"/>
        <end position="539"/>
    </location>
</feature>
<protein>
    <submittedName>
        <fullName evidence="4">ABC transporter substrate-binding protein</fullName>
    </submittedName>
</protein>
<keyword evidence="2" id="KW-0732">Signal</keyword>
<dbReference type="SUPFAM" id="SSF53822">
    <property type="entry name" value="Periplasmic binding protein-like I"/>
    <property type="match status" value="1"/>
</dbReference>
<evidence type="ECO:0000313" key="4">
    <source>
        <dbReference type="EMBL" id="MVQ29318.1"/>
    </source>
</evidence>
<sequence>MTSVCAVMKGMPVGMRRNSALTANQSASPPTMAASVIARMASTHGLGVTSIVIPKMHAARASSKLAWRLACASSFRLCSTMPSPVRPGPGARSGHAPQCSLPEADARHPLAEAVSRPGQREFRGEIAFPHGCSPAAAGSSGLTPPPPPAGGSIRMGLLTVTVPSSGVNMSGQPAVGRRALLAATCALPFAGTARAATAPLRIGQCLPLTGPLAPVVKPIAEGQQLLLASVAAQGGLQGTPIDLVTLDDTTQPARTEELTRSLLDDQKVVALFGYAFVPGLVRALPLLDERRVPLIGVYNGADVVRRDPHPWLFTTTASLRDEVQAMVQNLATLNTRKLAVAYQDNELGRFMLPQVQAIADQHGVQLVAKAAVAPDGSNARDAAAAITAREPQAILLLAAGAAVIGFMKSLPAVRVPVYALSLAGTTALLEELGPVARGMAFTQVIPSPQRATTALARRFTAAAAAAGLAPTYDRLWGFLNASILVEVLRRAGPRATPATVQAALERMGEVDLGGYRLAFDNRRRHGSSFVEITMVDAGGKFIR</sequence>
<dbReference type="InterPro" id="IPR028081">
    <property type="entry name" value="Leu-bd"/>
</dbReference>
<evidence type="ECO:0000313" key="5">
    <source>
        <dbReference type="Proteomes" id="UP000469385"/>
    </source>
</evidence>
<organism evidence="4 5">
    <name type="scientific">Ramlibacter pinisoli</name>
    <dbReference type="NCBI Taxonomy" id="2682844"/>
    <lineage>
        <taxon>Bacteria</taxon>
        <taxon>Pseudomonadati</taxon>
        <taxon>Pseudomonadota</taxon>
        <taxon>Betaproteobacteria</taxon>
        <taxon>Burkholderiales</taxon>
        <taxon>Comamonadaceae</taxon>
        <taxon>Ramlibacter</taxon>
    </lineage>
</organism>
<evidence type="ECO:0000256" key="2">
    <source>
        <dbReference type="ARBA" id="ARBA00022729"/>
    </source>
</evidence>